<evidence type="ECO:0000313" key="2">
    <source>
        <dbReference type="EMBL" id="KAF0895791.1"/>
    </source>
</evidence>
<evidence type="ECO:0000259" key="1">
    <source>
        <dbReference type="Pfam" id="PF07762"/>
    </source>
</evidence>
<evidence type="ECO:0000313" key="3">
    <source>
        <dbReference type="Proteomes" id="UP000479710"/>
    </source>
</evidence>
<dbReference type="AlphaFoldDB" id="A0A6G1C6Y5"/>
<protein>
    <recommendedName>
        <fullName evidence="1">DUF1618 domain-containing protein</fullName>
    </recommendedName>
</protein>
<dbReference type="EMBL" id="SPHZ02000010">
    <property type="protein sequence ID" value="KAF0895791.1"/>
    <property type="molecule type" value="Genomic_DNA"/>
</dbReference>
<keyword evidence="3" id="KW-1185">Reference proteome</keyword>
<dbReference type="Proteomes" id="UP000479710">
    <property type="component" value="Unassembled WGS sequence"/>
</dbReference>
<accession>A0A6G1C6Y5</accession>
<feature type="domain" description="DUF1618" evidence="1">
    <location>
        <begin position="246"/>
        <end position="330"/>
    </location>
</feature>
<comment type="caution">
    <text evidence="2">The sequence shown here is derived from an EMBL/GenBank/DDBJ whole genome shotgun (WGS) entry which is preliminary data.</text>
</comment>
<dbReference type="Pfam" id="PF07762">
    <property type="entry name" value="DUF1618"/>
    <property type="match status" value="1"/>
</dbReference>
<name>A0A6G1C6Y5_9ORYZ</name>
<dbReference type="PANTHER" id="PTHR33074">
    <property type="entry name" value="EXPRESSED PROTEIN-RELATED"/>
    <property type="match status" value="1"/>
</dbReference>
<dbReference type="OrthoDB" id="596210at2759"/>
<dbReference type="PANTHER" id="PTHR33074:SF76">
    <property type="entry name" value="OS11G0569701 PROTEIN"/>
    <property type="match status" value="1"/>
</dbReference>
<proteinExistence type="predicted"/>
<sequence length="403" mass="44525">MESTEPSSDAPPAAAYTSWVMLNHHARRGNPIAAETKTAASSRTSNGDRITAFFRLTPPPASTGRTARVRGERTGYRLVFNHFAYVAGGGGASRRPPSLSLLPPCNFTMQYQRKTDRSRRVTMAHAAAHSDDTAILRHGETRKFASKNTGVLRRGEDELAVVQLELGYDTPRSTAELCVLRPGRDYWELMRLSILHDGETVGNELSSWHADAVVPIGDRFLCWVDYLRGFLLCCSTRTPISADGSAAVGFVSVDRRCCGGGSVNRSNCPRSVFAFTITTWTLTIDTMTWTKDGVLDSDELWALPGYEEHRLPRVPAEYPVLSVVDPGVVCLMVSAGHHFSTDGDDNPDWRRWIIMVDTRSKTLQCVVRYNSGNNGDEVDFFDHLGFIPSEVSSYLKQNASIAD</sequence>
<organism evidence="2 3">
    <name type="scientific">Oryza meyeriana var. granulata</name>
    <dbReference type="NCBI Taxonomy" id="110450"/>
    <lineage>
        <taxon>Eukaryota</taxon>
        <taxon>Viridiplantae</taxon>
        <taxon>Streptophyta</taxon>
        <taxon>Embryophyta</taxon>
        <taxon>Tracheophyta</taxon>
        <taxon>Spermatophyta</taxon>
        <taxon>Magnoliopsida</taxon>
        <taxon>Liliopsida</taxon>
        <taxon>Poales</taxon>
        <taxon>Poaceae</taxon>
        <taxon>BOP clade</taxon>
        <taxon>Oryzoideae</taxon>
        <taxon>Oryzeae</taxon>
        <taxon>Oryzinae</taxon>
        <taxon>Oryza</taxon>
        <taxon>Oryza meyeriana</taxon>
    </lineage>
</organism>
<gene>
    <name evidence="2" type="ORF">E2562_016524</name>
</gene>
<reference evidence="2 3" key="1">
    <citation type="submission" date="2019-11" db="EMBL/GenBank/DDBJ databases">
        <title>Whole genome sequence of Oryza granulata.</title>
        <authorList>
            <person name="Li W."/>
        </authorList>
    </citation>
    <scope>NUCLEOTIDE SEQUENCE [LARGE SCALE GENOMIC DNA]</scope>
    <source>
        <strain evidence="3">cv. Menghai</strain>
        <tissue evidence="2">Leaf</tissue>
    </source>
</reference>
<dbReference type="InterPro" id="IPR011676">
    <property type="entry name" value="DUF1618"/>
</dbReference>